<dbReference type="PATRIC" id="fig|1423760.3.peg.1702"/>
<organism evidence="2 3">
    <name type="scientific">Limosilactobacillus ingluviei DSM 15946</name>
    <dbReference type="NCBI Taxonomy" id="1423760"/>
    <lineage>
        <taxon>Bacteria</taxon>
        <taxon>Bacillati</taxon>
        <taxon>Bacillota</taxon>
        <taxon>Bacilli</taxon>
        <taxon>Lactobacillales</taxon>
        <taxon>Lactobacillaceae</taxon>
        <taxon>Limosilactobacillus</taxon>
    </lineage>
</organism>
<accession>A0A0R1U937</accession>
<protein>
    <recommendedName>
        <fullName evidence="4">Alkaline shock protein</fullName>
    </recommendedName>
</protein>
<dbReference type="EMBL" id="AZFK01000042">
    <property type="protein sequence ID" value="KRL89783.1"/>
    <property type="molecule type" value="Genomic_DNA"/>
</dbReference>
<sequence>MEDLSMAEDSTIILNANDQALGEIQIAPRVLEFIAGIAASQIEGVARMHGSFANNVGELLGRSDHRRGVKVTVKDDQLTLDVAVYLTYGAAVPKVAAQIQDRVKQQIALMTDLTVTEVNVHVQGIITEKEAQAFDPDNLFEQEESNGEE</sequence>
<dbReference type="PANTHER" id="PTHR34297:SF1">
    <property type="entry name" value="ASP23_GLS24 FAMILY ENVELOPE STRESS RESPONSE PROTEIN"/>
    <property type="match status" value="1"/>
</dbReference>
<dbReference type="InterPro" id="IPR005531">
    <property type="entry name" value="Asp23"/>
</dbReference>
<dbReference type="Pfam" id="PF03780">
    <property type="entry name" value="Asp23"/>
    <property type="match status" value="1"/>
</dbReference>
<name>A0A0R1U937_9LACO</name>
<dbReference type="PANTHER" id="PTHR34297">
    <property type="entry name" value="HYPOTHETICAL CYTOSOLIC PROTEIN-RELATED"/>
    <property type="match status" value="1"/>
</dbReference>
<dbReference type="Proteomes" id="UP000050816">
    <property type="component" value="Unassembled WGS sequence"/>
</dbReference>
<evidence type="ECO:0000256" key="1">
    <source>
        <dbReference type="ARBA" id="ARBA00005721"/>
    </source>
</evidence>
<dbReference type="AlphaFoldDB" id="A0A0R1U937"/>
<reference evidence="2 3" key="1">
    <citation type="journal article" date="2015" name="Genome Announc.">
        <title>Expanding the biotechnology potential of lactobacilli through comparative genomics of 213 strains and associated genera.</title>
        <authorList>
            <person name="Sun Z."/>
            <person name="Harris H.M."/>
            <person name="McCann A."/>
            <person name="Guo C."/>
            <person name="Argimon S."/>
            <person name="Zhang W."/>
            <person name="Yang X."/>
            <person name="Jeffery I.B."/>
            <person name="Cooney J.C."/>
            <person name="Kagawa T.F."/>
            <person name="Liu W."/>
            <person name="Song Y."/>
            <person name="Salvetti E."/>
            <person name="Wrobel A."/>
            <person name="Rasinkangas P."/>
            <person name="Parkhill J."/>
            <person name="Rea M.C."/>
            <person name="O'Sullivan O."/>
            <person name="Ritari J."/>
            <person name="Douillard F.P."/>
            <person name="Paul Ross R."/>
            <person name="Yang R."/>
            <person name="Briner A.E."/>
            <person name="Felis G.E."/>
            <person name="de Vos W.M."/>
            <person name="Barrangou R."/>
            <person name="Klaenhammer T.R."/>
            <person name="Caufield P.W."/>
            <person name="Cui Y."/>
            <person name="Zhang H."/>
            <person name="O'Toole P.W."/>
        </authorList>
    </citation>
    <scope>NUCLEOTIDE SEQUENCE [LARGE SCALE GENOMIC DNA]</scope>
    <source>
        <strain evidence="2 3">DSM 15946</strain>
    </source>
</reference>
<comment type="similarity">
    <text evidence="1">Belongs to the asp23 family.</text>
</comment>
<evidence type="ECO:0000313" key="3">
    <source>
        <dbReference type="Proteomes" id="UP000050816"/>
    </source>
</evidence>
<evidence type="ECO:0000313" key="2">
    <source>
        <dbReference type="EMBL" id="KRL89783.1"/>
    </source>
</evidence>
<evidence type="ECO:0008006" key="4">
    <source>
        <dbReference type="Google" id="ProtNLM"/>
    </source>
</evidence>
<gene>
    <name evidence="2" type="ORF">FC43_GL001629</name>
</gene>
<comment type="caution">
    <text evidence="2">The sequence shown here is derived from an EMBL/GenBank/DDBJ whole genome shotgun (WGS) entry which is preliminary data.</text>
</comment>
<proteinExistence type="inferred from homology"/>